<dbReference type="RefSeq" id="WP_290343858.1">
    <property type="nucleotide sequence ID" value="NZ_JAUHGV010000319.1"/>
</dbReference>
<evidence type="ECO:0000313" key="2">
    <source>
        <dbReference type="Proteomes" id="UP001225933"/>
    </source>
</evidence>
<feature type="non-terminal residue" evidence="1">
    <location>
        <position position="1"/>
    </location>
</feature>
<dbReference type="EMBL" id="JAUHGV010000319">
    <property type="protein sequence ID" value="MDN4015336.1"/>
    <property type="molecule type" value="Genomic_DNA"/>
</dbReference>
<evidence type="ECO:0000313" key="1">
    <source>
        <dbReference type="EMBL" id="MDN4015336.1"/>
    </source>
</evidence>
<accession>A0AAJ1VMY4</accession>
<reference evidence="1" key="1">
    <citation type="submission" date="2023-06" db="EMBL/GenBank/DDBJ databases">
        <title>Two Chryseobacterium gambrini strains from China.</title>
        <authorList>
            <person name="Zeng J."/>
            <person name="Wu Y."/>
        </authorList>
    </citation>
    <scope>NUCLEOTIDE SEQUENCE</scope>
    <source>
        <strain evidence="1">SQ219</strain>
    </source>
</reference>
<sequence length="78" mass="8930">IHEGNVEQVMGKDGFLKGIYRTTDDDGQVTDEKEAILKAPSVQYIRFLIKTKAAHLVDILQQFMGLYTELFDKEINEI</sequence>
<organism evidence="1 2">
    <name type="scientific">Chryseobacterium gambrini</name>
    <dbReference type="NCBI Taxonomy" id="373672"/>
    <lineage>
        <taxon>Bacteria</taxon>
        <taxon>Pseudomonadati</taxon>
        <taxon>Bacteroidota</taxon>
        <taxon>Flavobacteriia</taxon>
        <taxon>Flavobacteriales</taxon>
        <taxon>Weeksellaceae</taxon>
        <taxon>Chryseobacterium group</taxon>
        <taxon>Chryseobacterium</taxon>
    </lineage>
</organism>
<protein>
    <submittedName>
        <fullName evidence="1">Uncharacterized protein</fullName>
    </submittedName>
</protein>
<name>A0AAJ1VMY4_9FLAO</name>
<proteinExistence type="predicted"/>
<gene>
    <name evidence="1" type="ORF">QX233_23070</name>
</gene>
<dbReference type="AlphaFoldDB" id="A0AAJ1VMY4"/>
<dbReference type="Proteomes" id="UP001225933">
    <property type="component" value="Unassembled WGS sequence"/>
</dbReference>
<comment type="caution">
    <text evidence="1">The sequence shown here is derived from an EMBL/GenBank/DDBJ whole genome shotgun (WGS) entry which is preliminary data.</text>
</comment>